<dbReference type="InterPro" id="IPR011006">
    <property type="entry name" value="CheY-like_superfamily"/>
</dbReference>
<dbReference type="SMART" id="SM00448">
    <property type="entry name" value="REC"/>
    <property type="match status" value="1"/>
</dbReference>
<evidence type="ECO:0000256" key="3">
    <source>
        <dbReference type="PROSITE-ProRule" id="PRU00169"/>
    </source>
</evidence>
<dbReference type="PROSITE" id="PS50110">
    <property type="entry name" value="RESPONSE_REGULATORY"/>
    <property type="match status" value="1"/>
</dbReference>
<feature type="domain" description="Response regulatory" evidence="5">
    <location>
        <begin position="595"/>
        <end position="711"/>
    </location>
</feature>
<dbReference type="RefSeq" id="WP_310275941.1">
    <property type="nucleotide sequence ID" value="NZ_JAVDWR010000003.1"/>
</dbReference>
<evidence type="ECO:0000256" key="4">
    <source>
        <dbReference type="SAM" id="Coils"/>
    </source>
</evidence>
<reference evidence="6 7" key="1">
    <citation type="submission" date="2023-07" db="EMBL/GenBank/DDBJ databases">
        <title>Sorghum-associated microbial communities from plants grown in Nebraska, USA.</title>
        <authorList>
            <person name="Schachtman D."/>
        </authorList>
    </citation>
    <scope>NUCLEOTIDE SEQUENCE [LARGE SCALE GENOMIC DNA]</scope>
    <source>
        <strain evidence="6 7">4138</strain>
    </source>
</reference>
<evidence type="ECO:0000256" key="1">
    <source>
        <dbReference type="ARBA" id="ARBA00022553"/>
    </source>
</evidence>
<sequence>MTLKAKLGLVVGSFVLIVACLYTSAQLQLRHETLVRVQAEQQLLMSLSLMVEPFLVKNKMEQVKGHLLATSFSSTLPIKAILVYQADGNLFAATQFPRELFNFSPTRDLTGQKALQDGSNLLWSAVMVTPASMSYFDTNNVAAEGSTLGYVAIQISPLRLSQLWWWQSSLWGTSLFIILTLALLWQRRIFKTQHLRWQGFLRQLRSLVPSVADGKKLSDFDGTELTLLFRSLYAQQQQFQQQLRQQDQAEQQQGQTHSTACQQLEISYQQQLARLNHELKHSQDQLRQWQQLCVLEQAGQPEQQTQLLNWLLKGDLLDKTPLQPQTIWFPEWLAQQMELWQQEFELADLPFLLVEDPALSLSEVEFCPLHTAQLLKQILSLILQDLQQHELSLFINLQAFSENKLLLQFDHAGQSSAIQQILDAEKGENAGVLQQLCASLLSRLGARLTISALEDLGCSVRLELPLTAVSVKELPMYQTAIYLDSNSIGAAVLKQSVGSVAEQVICLQQPQQLKAELQHRLVDVVLLQLPAPDGNTEVWSELNKITDCSQMLAFCHTAHQSYWTAVLNCPVLSNPMLSATIRQHLSQVPKKASLRLLVVDDNQTNLNFVKAMLSQQQFEVDTAASGTEAIRLAKSSRYQLILMDIQLPDMSGILATHMIRQLPQHQHTVIMAFTAHALPEEVQEFHQAGMNDVVIKPLDTQKVADLIRRCQQLSLQTPIPG</sequence>
<dbReference type="EMBL" id="JAVDWR010000003">
    <property type="protein sequence ID" value="MDR7120464.1"/>
    <property type="molecule type" value="Genomic_DNA"/>
</dbReference>
<dbReference type="PANTHER" id="PTHR45339">
    <property type="entry name" value="HYBRID SIGNAL TRANSDUCTION HISTIDINE KINASE J"/>
    <property type="match status" value="1"/>
</dbReference>
<keyword evidence="1 3" id="KW-0597">Phosphoprotein</keyword>
<protein>
    <submittedName>
        <fullName evidence="6">CheY-like chemotaxis protein/DNA-binding transcriptional MerR regulator</fullName>
    </submittedName>
</protein>
<evidence type="ECO:0000313" key="7">
    <source>
        <dbReference type="Proteomes" id="UP001257909"/>
    </source>
</evidence>
<dbReference type="CDD" id="cd17546">
    <property type="entry name" value="REC_hyHK_CKI1_RcsC-like"/>
    <property type="match status" value="1"/>
</dbReference>
<keyword evidence="4" id="KW-0175">Coiled coil</keyword>
<accession>A0ABU1VXL9</accession>
<dbReference type="InterPro" id="IPR001789">
    <property type="entry name" value="Sig_transdc_resp-reg_receiver"/>
</dbReference>
<organism evidence="6 7">
    <name type="scientific">Rheinheimera soli</name>
    <dbReference type="NCBI Taxonomy" id="443616"/>
    <lineage>
        <taxon>Bacteria</taxon>
        <taxon>Pseudomonadati</taxon>
        <taxon>Pseudomonadota</taxon>
        <taxon>Gammaproteobacteria</taxon>
        <taxon>Chromatiales</taxon>
        <taxon>Chromatiaceae</taxon>
        <taxon>Rheinheimera</taxon>
    </lineage>
</organism>
<evidence type="ECO:0000313" key="6">
    <source>
        <dbReference type="EMBL" id="MDR7120464.1"/>
    </source>
</evidence>
<dbReference type="Pfam" id="PF00072">
    <property type="entry name" value="Response_reg"/>
    <property type="match status" value="1"/>
</dbReference>
<evidence type="ECO:0000256" key="2">
    <source>
        <dbReference type="ARBA" id="ARBA00023012"/>
    </source>
</evidence>
<keyword evidence="2" id="KW-0902">Two-component regulatory system</keyword>
<dbReference type="SUPFAM" id="SSF52172">
    <property type="entry name" value="CheY-like"/>
    <property type="match status" value="1"/>
</dbReference>
<feature type="modified residue" description="4-aspartylphosphate" evidence="3">
    <location>
        <position position="644"/>
    </location>
</feature>
<dbReference type="PANTHER" id="PTHR45339:SF1">
    <property type="entry name" value="HYBRID SIGNAL TRANSDUCTION HISTIDINE KINASE J"/>
    <property type="match status" value="1"/>
</dbReference>
<name>A0ABU1VXL9_9GAMM</name>
<dbReference type="Gene3D" id="3.40.50.2300">
    <property type="match status" value="1"/>
</dbReference>
<keyword evidence="7" id="KW-1185">Reference proteome</keyword>
<dbReference type="PROSITE" id="PS51257">
    <property type="entry name" value="PROKAR_LIPOPROTEIN"/>
    <property type="match status" value="1"/>
</dbReference>
<evidence type="ECO:0000259" key="5">
    <source>
        <dbReference type="PROSITE" id="PS50110"/>
    </source>
</evidence>
<dbReference type="Proteomes" id="UP001257909">
    <property type="component" value="Unassembled WGS sequence"/>
</dbReference>
<feature type="coiled-coil region" evidence="4">
    <location>
        <begin position="265"/>
        <end position="292"/>
    </location>
</feature>
<proteinExistence type="predicted"/>
<gene>
    <name evidence="6" type="ORF">J2W69_001398</name>
</gene>
<comment type="caution">
    <text evidence="6">The sequence shown here is derived from an EMBL/GenBank/DDBJ whole genome shotgun (WGS) entry which is preliminary data.</text>
</comment>